<dbReference type="SFLD" id="SFLDG01153">
    <property type="entry name" value="Main.4:_Theta-like"/>
    <property type="match status" value="1"/>
</dbReference>
<evidence type="ECO:0000256" key="1">
    <source>
        <dbReference type="ARBA" id="ARBA00009899"/>
    </source>
</evidence>
<evidence type="ECO:0000313" key="9">
    <source>
        <dbReference type="EMBL" id="CAG9797174.1"/>
    </source>
</evidence>
<accession>A0A9N9RG09</accession>
<dbReference type="EC" id="2.5.1.18" evidence="3"/>
<dbReference type="EMBL" id="OU895877">
    <property type="protein sequence ID" value="CAG9797174.1"/>
    <property type="molecule type" value="Genomic_DNA"/>
</dbReference>
<dbReference type="SUPFAM" id="SSF47616">
    <property type="entry name" value="GST C-terminal domain-like"/>
    <property type="match status" value="1"/>
</dbReference>
<dbReference type="GO" id="GO:0006749">
    <property type="term" value="P:glutathione metabolic process"/>
    <property type="evidence" value="ECO:0007669"/>
    <property type="project" value="TreeGrafter"/>
</dbReference>
<keyword evidence="4" id="KW-0808">Transferase</keyword>
<proteinExistence type="inferred from homology"/>
<name>A0A9N9RG09_9DIPT</name>
<evidence type="ECO:0000256" key="3">
    <source>
        <dbReference type="ARBA" id="ARBA00012452"/>
    </source>
</evidence>
<dbReference type="SFLD" id="SFLDS00019">
    <property type="entry name" value="Glutathione_Transferase_(cytos"/>
    <property type="match status" value="1"/>
</dbReference>
<dbReference type="GO" id="GO:0004364">
    <property type="term" value="F:glutathione transferase activity"/>
    <property type="evidence" value="ECO:0007669"/>
    <property type="project" value="UniProtKB-EC"/>
</dbReference>
<protein>
    <recommendedName>
        <fullName evidence="3">glutathione transferase</fullName>
        <ecNumber evidence="3">2.5.1.18</ecNumber>
    </recommendedName>
    <alternativeName>
        <fullName evidence="5">GST class-theta</fullName>
    </alternativeName>
</protein>
<comment type="similarity">
    <text evidence="1">Belongs to the GST superfamily. Theta family.</text>
</comment>
<dbReference type="Proteomes" id="UP001153620">
    <property type="component" value="Chromosome 1"/>
</dbReference>
<feature type="domain" description="GST C-terminal" evidence="8">
    <location>
        <begin position="94"/>
        <end position="225"/>
    </location>
</feature>
<keyword evidence="10" id="KW-1185">Reference proteome</keyword>
<comment type="subunit">
    <text evidence="2">Homodimer.</text>
</comment>
<evidence type="ECO:0000259" key="7">
    <source>
        <dbReference type="PROSITE" id="PS50404"/>
    </source>
</evidence>
<evidence type="ECO:0000259" key="8">
    <source>
        <dbReference type="PROSITE" id="PS50405"/>
    </source>
</evidence>
<comment type="catalytic activity">
    <reaction evidence="6">
        <text>RX + glutathione = an S-substituted glutathione + a halide anion + H(+)</text>
        <dbReference type="Rhea" id="RHEA:16437"/>
        <dbReference type="ChEBI" id="CHEBI:15378"/>
        <dbReference type="ChEBI" id="CHEBI:16042"/>
        <dbReference type="ChEBI" id="CHEBI:17792"/>
        <dbReference type="ChEBI" id="CHEBI:57925"/>
        <dbReference type="ChEBI" id="CHEBI:90779"/>
        <dbReference type="EC" id="2.5.1.18"/>
    </reaction>
</comment>
<dbReference type="InterPro" id="IPR004046">
    <property type="entry name" value="GST_C"/>
</dbReference>
<dbReference type="PANTHER" id="PTHR43969">
    <property type="entry name" value="GLUTATHIONE S TRANSFERASE D10, ISOFORM A-RELATED"/>
    <property type="match status" value="1"/>
</dbReference>
<dbReference type="CDD" id="cd03045">
    <property type="entry name" value="GST_N_Delta_Epsilon"/>
    <property type="match status" value="1"/>
</dbReference>
<evidence type="ECO:0000256" key="2">
    <source>
        <dbReference type="ARBA" id="ARBA00011738"/>
    </source>
</evidence>
<dbReference type="SFLD" id="SFLDG00358">
    <property type="entry name" value="Main_(cytGST)"/>
    <property type="match status" value="1"/>
</dbReference>
<reference evidence="9" key="2">
    <citation type="submission" date="2022-10" db="EMBL/GenBank/DDBJ databases">
        <authorList>
            <consortium name="ENA_rothamsted_submissions"/>
            <consortium name="culmorum"/>
            <person name="King R."/>
        </authorList>
    </citation>
    <scope>NUCLEOTIDE SEQUENCE</scope>
</reference>
<sequence length="225" mass="25713">MTPMTLYVASMSTPSRAVLLVVRNLSIDIEIKQLNLLAGEHRRSEFTKINPRCCVPTLVDNDGHNDFILWESKAIMIYLAEKCQRFGHSLYPKCIKTRAVIHQRLFHDASELYVRILDIANLAFSGVNPMITVQHKENLKKALQILESFLEGHDYMTGNSITICDFAYFASVCTLVHFGYAISKFPCISQWYQRMKKYEGIKECDEGAQEFGEMIKGKLGNSFND</sequence>
<dbReference type="InterPro" id="IPR036282">
    <property type="entry name" value="Glutathione-S-Trfase_C_sf"/>
</dbReference>
<evidence type="ECO:0000256" key="6">
    <source>
        <dbReference type="ARBA" id="ARBA00047960"/>
    </source>
</evidence>
<dbReference type="Gene3D" id="3.40.30.10">
    <property type="entry name" value="Glutaredoxin"/>
    <property type="match status" value="1"/>
</dbReference>
<dbReference type="InterPro" id="IPR004045">
    <property type="entry name" value="Glutathione_S-Trfase_N"/>
</dbReference>
<dbReference type="PROSITE" id="PS50405">
    <property type="entry name" value="GST_CTER"/>
    <property type="match status" value="1"/>
</dbReference>
<dbReference type="Pfam" id="PF02798">
    <property type="entry name" value="GST_N"/>
    <property type="match status" value="1"/>
</dbReference>
<organism evidence="9 10">
    <name type="scientific">Chironomus riparius</name>
    <dbReference type="NCBI Taxonomy" id="315576"/>
    <lineage>
        <taxon>Eukaryota</taxon>
        <taxon>Metazoa</taxon>
        <taxon>Ecdysozoa</taxon>
        <taxon>Arthropoda</taxon>
        <taxon>Hexapoda</taxon>
        <taxon>Insecta</taxon>
        <taxon>Pterygota</taxon>
        <taxon>Neoptera</taxon>
        <taxon>Endopterygota</taxon>
        <taxon>Diptera</taxon>
        <taxon>Nematocera</taxon>
        <taxon>Chironomoidea</taxon>
        <taxon>Chironomidae</taxon>
        <taxon>Chironominae</taxon>
        <taxon>Chironomus</taxon>
    </lineage>
</organism>
<dbReference type="Pfam" id="PF14497">
    <property type="entry name" value="GST_C_3"/>
    <property type="match status" value="1"/>
</dbReference>
<dbReference type="FunFam" id="3.40.30.10:FF:000034">
    <property type="entry name" value="glutathione S-transferase 1"/>
    <property type="match status" value="1"/>
</dbReference>
<feature type="domain" description="GST N-terminal" evidence="7">
    <location>
        <begin position="2"/>
        <end position="87"/>
    </location>
</feature>
<dbReference type="AlphaFoldDB" id="A0A9N9RG09"/>
<dbReference type="PROSITE" id="PS50404">
    <property type="entry name" value="GST_NTER"/>
    <property type="match status" value="1"/>
</dbReference>
<dbReference type="OrthoDB" id="2309723at2759"/>
<dbReference type="Gene3D" id="1.20.1050.10">
    <property type="match status" value="1"/>
</dbReference>
<evidence type="ECO:0000256" key="4">
    <source>
        <dbReference type="ARBA" id="ARBA00022679"/>
    </source>
</evidence>
<dbReference type="CDD" id="cd03177">
    <property type="entry name" value="GST_C_Delta_Epsilon"/>
    <property type="match status" value="1"/>
</dbReference>
<evidence type="ECO:0000256" key="5">
    <source>
        <dbReference type="ARBA" id="ARBA00041523"/>
    </source>
</evidence>
<dbReference type="PANTHER" id="PTHR43969:SF9">
    <property type="entry name" value="GLUTATHIONE S TRANSFERASE D10, ISOFORM A-RELATED"/>
    <property type="match status" value="1"/>
</dbReference>
<dbReference type="InterPro" id="IPR036249">
    <property type="entry name" value="Thioredoxin-like_sf"/>
</dbReference>
<dbReference type="FunFam" id="1.20.1050.10:FF:000007">
    <property type="entry name" value="Glutathione S-transferase 1-1"/>
    <property type="match status" value="1"/>
</dbReference>
<gene>
    <name evidence="9" type="ORF">CHIRRI_LOCUS174</name>
</gene>
<evidence type="ECO:0000313" key="10">
    <source>
        <dbReference type="Proteomes" id="UP001153620"/>
    </source>
</evidence>
<dbReference type="SUPFAM" id="SSF52833">
    <property type="entry name" value="Thioredoxin-like"/>
    <property type="match status" value="1"/>
</dbReference>
<reference evidence="9" key="1">
    <citation type="submission" date="2022-01" db="EMBL/GenBank/DDBJ databases">
        <authorList>
            <person name="King R."/>
        </authorList>
    </citation>
    <scope>NUCLEOTIDE SEQUENCE</scope>
</reference>
<dbReference type="InterPro" id="IPR040079">
    <property type="entry name" value="Glutathione_S-Trfase"/>
</dbReference>
<dbReference type="InterPro" id="IPR010987">
    <property type="entry name" value="Glutathione-S-Trfase_C-like"/>
</dbReference>